<evidence type="ECO:0000313" key="3">
    <source>
        <dbReference type="Proteomes" id="UP000243900"/>
    </source>
</evidence>
<dbReference type="CDD" id="cd03112">
    <property type="entry name" value="CobW-like"/>
    <property type="match status" value="1"/>
</dbReference>
<dbReference type="OrthoDB" id="9808822at2"/>
<dbReference type="GO" id="GO:0005737">
    <property type="term" value="C:cytoplasm"/>
    <property type="evidence" value="ECO:0007669"/>
    <property type="project" value="TreeGrafter"/>
</dbReference>
<dbReference type="AlphaFoldDB" id="A0A2P6ATB1"/>
<dbReference type="PANTHER" id="PTHR13748">
    <property type="entry name" value="COBW-RELATED"/>
    <property type="match status" value="1"/>
</dbReference>
<dbReference type="RefSeq" id="WP_105191832.1">
    <property type="nucleotide sequence ID" value="NZ_PTQZ01000074.1"/>
</dbReference>
<dbReference type="SUPFAM" id="SSF52540">
    <property type="entry name" value="P-loop containing nucleoside triphosphate hydrolases"/>
    <property type="match status" value="1"/>
</dbReference>
<dbReference type="InterPro" id="IPR003495">
    <property type="entry name" value="CobW/HypB/UreG_nucleotide-bd"/>
</dbReference>
<feature type="domain" description="CobW/HypB/UreG nucleotide-binding" evidence="1">
    <location>
        <begin position="5"/>
        <end position="164"/>
    </location>
</feature>
<reference evidence="3" key="1">
    <citation type="submission" date="2018-02" db="EMBL/GenBank/DDBJ databases">
        <title>Genome sequencing of Solimonas sp. HR-BB.</title>
        <authorList>
            <person name="Lee Y."/>
            <person name="Jeon C.O."/>
        </authorList>
    </citation>
    <scope>NUCLEOTIDE SEQUENCE [LARGE SCALE GENOMIC DNA]</scope>
    <source>
        <strain evidence="3">HR-E</strain>
    </source>
</reference>
<dbReference type="PANTHER" id="PTHR13748:SF46">
    <property type="entry name" value="ZINC CHAPERONE YEIR"/>
    <property type="match status" value="1"/>
</dbReference>
<evidence type="ECO:0000313" key="2">
    <source>
        <dbReference type="EMBL" id="PQA45344.1"/>
    </source>
</evidence>
<keyword evidence="3" id="KW-1185">Reference proteome</keyword>
<name>A0A2P6ATB1_9GAMM</name>
<dbReference type="InterPro" id="IPR051316">
    <property type="entry name" value="Zinc-reg_GTPase_activator"/>
</dbReference>
<dbReference type="InterPro" id="IPR027417">
    <property type="entry name" value="P-loop_NTPase"/>
</dbReference>
<proteinExistence type="predicted"/>
<evidence type="ECO:0000259" key="1">
    <source>
        <dbReference type="Pfam" id="PF02492"/>
    </source>
</evidence>
<sequence length="354" mass="38116">MPLLTHVVTGFLGAGKTTLITALLAARPAGERWAVLVNEFGQIGIDQAAWSGDDVFIREVPGGCICCAQNLPMQIALGQIAARTDCQRLIIEPTGLGHPAQILETLREPHWQPLLTVGATLCLIDARQLGDERVTGHETFRAQVEVADVLVFSKADLLAEDDRLRAQAFADGCLPPKALVVFAAPAQVDAAWLDVVPRAAGRQRRSLLRPPAGLAATSAGGGETGLGLRGLAADDAPAVAPADPPYHYHERVESHGAAHWIGGWILPPDWCFRHDDLLTLLLSWRGLDRLKGVFHTDRGWIFFNATAQDLAIRGSEYRADNRVELIAAEAPDWADCEQALLATLAPAEGDQQQA</sequence>
<comment type="caution">
    <text evidence="2">The sequence shown here is derived from an EMBL/GenBank/DDBJ whole genome shotgun (WGS) entry which is preliminary data.</text>
</comment>
<organism evidence="2 3">
    <name type="scientific">Amnimonas aquatica</name>
    <dbReference type="NCBI Taxonomy" id="2094561"/>
    <lineage>
        <taxon>Bacteria</taxon>
        <taxon>Pseudomonadati</taxon>
        <taxon>Pseudomonadota</taxon>
        <taxon>Gammaproteobacteria</taxon>
        <taxon>Moraxellales</taxon>
        <taxon>Moraxellaceae</taxon>
        <taxon>Amnimonas</taxon>
    </lineage>
</organism>
<dbReference type="Pfam" id="PF02492">
    <property type="entry name" value="cobW"/>
    <property type="match status" value="1"/>
</dbReference>
<dbReference type="Gene3D" id="3.40.50.300">
    <property type="entry name" value="P-loop containing nucleotide triphosphate hydrolases"/>
    <property type="match status" value="1"/>
</dbReference>
<protein>
    <recommendedName>
        <fullName evidence="1">CobW/HypB/UreG nucleotide-binding domain-containing protein</fullName>
    </recommendedName>
</protein>
<dbReference type="Proteomes" id="UP000243900">
    <property type="component" value="Unassembled WGS sequence"/>
</dbReference>
<accession>A0A2P6ATB1</accession>
<dbReference type="EMBL" id="PTQZ01000074">
    <property type="protein sequence ID" value="PQA45344.1"/>
    <property type="molecule type" value="Genomic_DNA"/>
</dbReference>
<gene>
    <name evidence="2" type="ORF">C5O18_04475</name>
</gene>